<protein>
    <submittedName>
        <fullName evidence="1">Uncharacterized protein</fullName>
    </submittedName>
</protein>
<accession>A0ACC1HII4</accession>
<gene>
    <name evidence="1" type="ORF">EV182_001037</name>
</gene>
<reference evidence="1" key="1">
    <citation type="submission" date="2022-06" db="EMBL/GenBank/DDBJ databases">
        <title>Phylogenomic reconstructions and comparative analyses of Kickxellomycotina fungi.</title>
        <authorList>
            <person name="Reynolds N.K."/>
            <person name="Stajich J.E."/>
            <person name="Barry K."/>
            <person name="Grigoriev I.V."/>
            <person name="Crous P."/>
            <person name="Smith M.E."/>
        </authorList>
    </citation>
    <scope>NUCLEOTIDE SEQUENCE</scope>
    <source>
        <strain evidence="1">RSA 2271</strain>
    </source>
</reference>
<comment type="caution">
    <text evidence="1">The sequence shown here is derived from an EMBL/GenBank/DDBJ whole genome shotgun (WGS) entry which is preliminary data.</text>
</comment>
<organism evidence="1 2">
    <name type="scientific">Spiromyces aspiralis</name>
    <dbReference type="NCBI Taxonomy" id="68401"/>
    <lineage>
        <taxon>Eukaryota</taxon>
        <taxon>Fungi</taxon>
        <taxon>Fungi incertae sedis</taxon>
        <taxon>Zoopagomycota</taxon>
        <taxon>Kickxellomycotina</taxon>
        <taxon>Kickxellomycetes</taxon>
        <taxon>Kickxellales</taxon>
        <taxon>Kickxellaceae</taxon>
        <taxon>Spiromyces</taxon>
    </lineage>
</organism>
<sequence length="547" mass="62688">MLSNYYYYPYPYHLRQPALVYLQRPRRAPDSHCYYNTYYPDRVPSSGYADYGNDYYDNGYYDEYDGRNNGNSLFADILPSRLKLQLREALQRRQQWEREQQYLQELEKRRQIEHLLRQRQLAAEVERQRREQQRHLDQLLPPIFLDYYSSNDNDNDDDATAMVMEQERLPKRTSIPIIIDDATARHEEPGLLSSRTPTGVEMMGGGGKSDEKQIATVDDDKMEEEPGSQTSGLATDIPSQPNVSQRADDRDDQHHRHTQQQARGDSSNNTSKDANNDNESVASSMPCFSSDSEYNDLFDRCQDLIGNLGTSTGNVSSPERRARPPTSRDKCQRSRRRRHRRRLCHSRRNIHYDECNGPRPQHTVVQATDKPVEPGLSSTIEDAMLPSATTTTTEATLAPATGATTTTITTTTASSDGESDANSVAPTNEGTPQQVKEALAVLAAINKELADYRDKHQTKVLNTSLEFIPAANNHNNMLVAYNERTKPFHHYYHFLETLLSRLDMILSYGEVEIRSVRKETIKQIQEALDRLDAFKRRQFQLREGVDL</sequence>
<dbReference type="Proteomes" id="UP001145114">
    <property type="component" value="Unassembled WGS sequence"/>
</dbReference>
<proteinExistence type="predicted"/>
<name>A0ACC1HII4_9FUNG</name>
<evidence type="ECO:0000313" key="1">
    <source>
        <dbReference type="EMBL" id="KAJ1675558.1"/>
    </source>
</evidence>
<keyword evidence="2" id="KW-1185">Reference proteome</keyword>
<dbReference type="EMBL" id="JAMZIH010005254">
    <property type="protein sequence ID" value="KAJ1675558.1"/>
    <property type="molecule type" value="Genomic_DNA"/>
</dbReference>
<evidence type="ECO:0000313" key="2">
    <source>
        <dbReference type="Proteomes" id="UP001145114"/>
    </source>
</evidence>